<reference evidence="7 8" key="1">
    <citation type="submission" date="2014-06" db="EMBL/GenBank/DDBJ databases">
        <title>Evolutionary Origins and Diversification of the Mycorrhizal Mutualists.</title>
        <authorList>
            <consortium name="DOE Joint Genome Institute"/>
            <consortium name="Mycorrhizal Genomics Consortium"/>
            <person name="Kohler A."/>
            <person name="Kuo A."/>
            <person name="Nagy L.G."/>
            <person name="Floudas D."/>
            <person name="Copeland A."/>
            <person name="Barry K.W."/>
            <person name="Cichocki N."/>
            <person name="Veneault-Fourrey C."/>
            <person name="LaButti K."/>
            <person name="Lindquist E.A."/>
            <person name="Lipzen A."/>
            <person name="Lundell T."/>
            <person name="Morin E."/>
            <person name="Murat C."/>
            <person name="Riley R."/>
            <person name="Ohm R."/>
            <person name="Sun H."/>
            <person name="Tunlid A."/>
            <person name="Henrissat B."/>
            <person name="Grigoriev I.V."/>
            <person name="Hibbett D.S."/>
            <person name="Martin F."/>
        </authorList>
    </citation>
    <scope>NUCLEOTIDE SEQUENCE [LARGE SCALE GENOMIC DNA]</scope>
    <source>
        <strain evidence="7 8">SS14</strain>
    </source>
</reference>
<dbReference type="Pfam" id="PF17048">
    <property type="entry name" value="Ceramidse_alk_C"/>
    <property type="match status" value="1"/>
</dbReference>
<dbReference type="EMBL" id="KN837363">
    <property type="protein sequence ID" value="KIJ26619.1"/>
    <property type="molecule type" value="Genomic_DNA"/>
</dbReference>
<dbReference type="PANTHER" id="PTHR12670:SF1">
    <property type="entry name" value="NEUTRAL CERAMIDASE"/>
    <property type="match status" value="1"/>
</dbReference>
<keyword evidence="3" id="KW-0479">Metal-binding</keyword>
<dbReference type="GO" id="GO:0046872">
    <property type="term" value="F:metal ion binding"/>
    <property type="evidence" value="ECO:0007669"/>
    <property type="project" value="UniProtKB-KW"/>
</dbReference>
<keyword evidence="2 4" id="KW-0378">Hydrolase</keyword>
<organism evidence="7 8">
    <name type="scientific">Sphaerobolus stellatus (strain SS14)</name>
    <dbReference type="NCBI Taxonomy" id="990650"/>
    <lineage>
        <taxon>Eukaryota</taxon>
        <taxon>Fungi</taxon>
        <taxon>Dikarya</taxon>
        <taxon>Basidiomycota</taxon>
        <taxon>Agaricomycotina</taxon>
        <taxon>Agaricomycetes</taxon>
        <taxon>Phallomycetidae</taxon>
        <taxon>Geastrales</taxon>
        <taxon>Sphaerobolaceae</taxon>
        <taxon>Sphaerobolus</taxon>
    </lineage>
</organism>
<keyword evidence="3" id="KW-0862">Zinc</keyword>
<dbReference type="GO" id="GO:0016020">
    <property type="term" value="C:membrane"/>
    <property type="evidence" value="ECO:0007669"/>
    <property type="project" value="GOC"/>
</dbReference>
<feature type="domain" description="Neutral/alkaline non-lysosomal ceramidase N-terminal" evidence="5">
    <location>
        <begin position="310"/>
        <end position="488"/>
    </location>
</feature>
<comment type="cofactor">
    <cofactor evidence="3">
        <name>Zn(2+)</name>
        <dbReference type="ChEBI" id="CHEBI:29105"/>
    </cofactor>
    <text evidence="3">Binds 1 zinc ion per subunit.</text>
</comment>
<dbReference type="InterPro" id="IPR031331">
    <property type="entry name" value="NEUT/ALK_ceramidase_C"/>
</dbReference>
<evidence type="ECO:0000259" key="5">
    <source>
        <dbReference type="Pfam" id="PF04734"/>
    </source>
</evidence>
<sequence length="655" mass="70581">MASIIDVRSLPADFCQLVSSTMGYLLNRTLFCLTTFFATITTFQYVQPVAAQQYLLGLVYIGDITGPVVETNMMGYASLSQTDTGLHMIQRTRAFLIADANNPSNRVLFLNLDTAMGDSGIRRGILAALQQQFPGVYSERNVAVVGTHQHSGVGGYLENVLPQLTSLGFVNQTYQAIVTGSVIAVTKAHANLAAGTIFVGNAIVLNANINRSPSAYLANPAAERAHYQFDQDKDMTLLRFNDASGNARVFLCFFAVHGTSLYNNNTLISGDNKCMAAYLAEAAAEPNSMPGATSFVAGFSQSNVGDTRSSYVFTLANGLTIHTSPPAMGFSFAAGTTNGPGAFDFIQSDNSSTPQNPFWELVKGAFTPAPLPEHVACQDPKPILLNIGYANTPYPWTPSVVHIQMLRIGQFVILVVPGEFTTMAGRCIREAMHAKLIADGVIGSNAYVVIAGPANTYLHYVTTREEYGVERYEGASTIFGQFTLEAYVDIYSKLTGFIADNVSRTPPQSAAPLPDLTKNAISLQTGVIFDTEPLFKKFGDVLSDVKSTYSAGQTVSAQFVGADPRNNLRLEGTFLAVQQLANGQWKTVRSDSHPSTTFEWIRVSTILATSTVTLNWTIESGTPSGTYHIQYFGDSKPVTGSIISFMGTSGNFTVT</sequence>
<dbReference type="GO" id="GO:0042759">
    <property type="term" value="P:long-chain fatty acid biosynthetic process"/>
    <property type="evidence" value="ECO:0007669"/>
    <property type="project" value="TreeGrafter"/>
</dbReference>
<comment type="similarity">
    <text evidence="1 4">Belongs to the neutral ceramidase family.</text>
</comment>
<dbReference type="Proteomes" id="UP000054279">
    <property type="component" value="Unassembled WGS sequence"/>
</dbReference>
<evidence type="ECO:0000313" key="7">
    <source>
        <dbReference type="EMBL" id="KIJ26619.1"/>
    </source>
</evidence>
<feature type="binding site" evidence="3">
    <location>
        <position position="460"/>
    </location>
    <ligand>
        <name>Zn(2+)</name>
        <dbReference type="ChEBI" id="CHEBI:29105"/>
    </ligand>
</feature>
<keyword evidence="4" id="KW-0746">Sphingolipid metabolism</keyword>
<evidence type="ECO:0000256" key="2">
    <source>
        <dbReference type="ARBA" id="ARBA00022801"/>
    </source>
</evidence>
<dbReference type="Pfam" id="PF04734">
    <property type="entry name" value="Ceramidase_alk"/>
    <property type="match status" value="2"/>
</dbReference>
<dbReference type="AlphaFoldDB" id="A0A0C9TXS5"/>
<dbReference type="InterPro" id="IPR006823">
    <property type="entry name" value="Ceramidase_alk"/>
</dbReference>
<feature type="binding site" evidence="3">
    <location>
        <position position="257"/>
    </location>
    <ligand>
        <name>Zn(2+)</name>
        <dbReference type="ChEBI" id="CHEBI:29105"/>
    </ligand>
</feature>
<dbReference type="HOGENOM" id="CLU_011300_0_1_1"/>
<keyword evidence="8" id="KW-1185">Reference proteome</keyword>
<dbReference type="EC" id="3.5.1.23" evidence="4"/>
<feature type="binding site" evidence="3">
    <location>
        <position position="148"/>
    </location>
    <ligand>
        <name>Zn(2+)</name>
        <dbReference type="ChEBI" id="CHEBI:29105"/>
    </ligand>
</feature>
<evidence type="ECO:0000256" key="3">
    <source>
        <dbReference type="PIRSR" id="PIRSR606823-2"/>
    </source>
</evidence>
<name>A0A0C9TXS5_SPHS4</name>
<dbReference type="InterPro" id="IPR031329">
    <property type="entry name" value="NEUT/ALK_ceramidase_N"/>
</dbReference>
<keyword evidence="4" id="KW-0443">Lipid metabolism</keyword>
<feature type="domain" description="Neutral/alkaline non-lysosomal ceramidase C-terminal" evidence="6">
    <location>
        <begin position="492"/>
        <end position="654"/>
    </location>
</feature>
<dbReference type="GO" id="GO:0017040">
    <property type="term" value="F:N-acylsphingosine amidohydrolase activity"/>
    <property type="evidence" value="ECO:0007669"/>
    <property type="project" value="UniProtKB-UniRule"/>
</dbReference>
<dbReference type="GO" id="GO:0046512">
    <property type="term" value="P:sphingosine biosynthetic process"/>
    <property type="evidence" value="ECO:0007669"/>
    <property type="project" value="TreeGrafter"/>
</dbReference>
<dbReference type="GO" id="GO:0046514">
    <property type="term" value="P:ceramide catabolic process"/>
    <property type="evidence" value="ECO:0007669"/>
    <property type="project" value="InterPro"/>
</dbReference>
<gene>
    <name evidence="7" type="ORF">M422DRAFT_38146</name>
</gene>
<dbReference type="GO" id="GO:0005576">
    <property type="term" value="C:extracellular region"/>
    <property type="evidence" value="ECO:0007669"/>
    <property type="project" value="TreeGrafter"/>
</dbReference>
<evidence type="ECO:0000256" key="4">
    <source>
        <dbReference type="RuleBase" id="RU366019"/>
    </source>
</evidence>
<accession>A0A0C9TXS5</accession>
<feature type="domain" description="Neutral/alkaline non-lysosomal ceramidase N-terminal" evidence="5">
    <location>
        <begin position="54"/>
        <end position="307"/>
    </location>
</feature>
<evidence type="ECO:0000259" key="6">
    <source>
        <dbReference type="Pfam" id="PF17048"/>
    </source>
</evidence>
<dbReference type="InterPro" id="IPR038445">
    <property type="entry name" value="NCDase_C_sf"/>
</dbReference>
<evidence type="ECO:0000313" key="8">
    <source>
        <dbReference type="Proteomes" id="UP000054279"/>
    </source>
</evidence>
<dbReference type="OrthoDB" id="191371at2759"/>
<dbReference type="PANTHER" id="PTHR12670">
    <property type="entry name" value="CERAMIDASE"/>
    <property type="match status" value="1"/>
</dbReference>
<protein>
    <recommendedName>
        <fullName evidence="4">Neutral ceramidase</fullName>
        <ecNumber evidence="4">3.5.1.23</ecNumber>
    </recommendedName>
</protein>
<evidence type="ECO:0000256" key="1">
    <source>
        <dbReference type="ARBA" id="ARBA00009835"/>
    </source>
</evidence>
<proteinExistence type="inferred from homology"/>
<dbReference type="Gene3D" id="2.60.40.2300">
    <property type="entry name" value="Neutral/alkaline non-lysosomal ceramidase, C-terminal domain"/>
    <property type="match status" value="1"/>
</dbReference>
<comment type="catalytic activity">
    <reaction evidence="4">
        <text>an N-acylsphing-4-enine + H2O = sphing-4-enine + a fatty acid</text>
        <dbReference type="Rhea" id="RHEA:20856"/>
        <dbReference type="ChEBI" id="CHEBI:15377"/>
        <dbReference type="ChEBI" id="CHEBI:28868"/>
        <dbReference type="ChEBI" id="CHEBI:52639"/>
        <dbReference type="ChEBI" id="CHEBI:57756"/>
        <dbReference type="EC" id="3.5.1.23"/>
    </reaction>
</comment>
<feature type="binding site" evidence="3">
    <location>
        <position position="419"/>
    </location>
    <ligand>
        <name>Zn(2+)</name>
        <dbReference type="ChEBI" id="CHEBI:29105"/>
    </ligand>
</feature>